<proteinExistence type="predicted"/>
<dbReference type="Proteomes" id="UP000473826">
    <property type="component" value="Unassembled WGS sequence"/>
</dbReference>
<evidence type="ECO:0000313" key="2">
    <source>
        <dbReference type="EMBL" id="TXT07313.1"/>
    </source>
</evidence>
<keyword evidence="3" id="KW-1185">Reference proteome</keyword>
<keyword evidence="1" id="KW-0732">Signal</keyword>
<dbReference type="OrthoDB" id="423313at2759"/>
<feature type="chain" id="PRO_5029004146" evidence="1">
    <location>
        <begin position="19"/>
        <end position="239"/>
    </location>
</feature>
<protein>
    <submittedName>
        <fullName evidence="2">Uncharacterized protein</fullName>
    </submittedName>
</protein>
<dbReference type="AlphaFoldDB" id="A0A7D8UZ78"/>
<accession>A0A7D8UZ78</accession>
<gene>
    <name evidence="2" type="ORF">VHUM_03483</name>
</gene>
<evidence type="ECO:0000313" key="3">
    <source>
        <dbReference type="Proteomes" id="UP000473826"/>
    </source>
</evidence>
<comment type="caution">
    <text evidence="2">The sequence shown here is derived from an EMBL/GenBank/DDBJ whole genome shotgun (WGS) entry which is preliminary data.</text>
</comment>
<feature type="signal peptide" evidence="1">
    <location>
        <begin position="1"/>
        <end position="18"/>
    </location>
</feature>
<name>A0A7D8UZ78_VANHU</name>
<evidence type="ECO:0000256" key="1">
    <source>
        <dbReference type="SAM" id="SignalP"/>
    </source>
</evidence>
<reference evidence="2 3" key="1">
    <citation type="journal article" date="2019" name="PLoS Genet.">
        <title>Convergent evolution of linked mating-type loci in basidiomycete fungi.</title>
        <authorList>
            <person name="Sun S."/>
            <person name="Coelho M.A."/>
            <person name="Heitman J."/>
            <person name="Nowrousian M."/>
        </authorList>
    </citation>
    <scope>NUCLEOTIDE SEQUENCE [LARGE SCALE GENOMIC DNA]</scope>
    <source>
        <strain evidence="2 3">CBS 4282</strain>
    </source>
</reference>
<sequence>MIFFAVALFTCVAVLVLTDKRAPATSGPHAYAPPQATQARVMRKQLSFEKKGKQAPLVAPNPRTLRPNPHPLPVSHELLALTWFVQESAYNKLPSNLDPAFPLDAATIIGPVAARKLGNTDSEGEATWLSSLKEEFDNDVIVWFAGSAPPYYALEGIQNRHGHGKRVKMVSTSNRPDAHVVRGILSRLGYDLDRAPVLIIAGEALEASAERMAELRESGELGEKLAAIGWVGAGVPPKQ</sequence>
<organism evidence="2 3">
    <name type="scientific">Vanrija humicola</name>
    <name type="common">Yeast</name>
    <name type="synonym">Cryptococcus humicola</name>
    <dbReference type="NCBI Taxonomy" id="5417"/>
    <lineage>
        <taxon>Eukaryota</taxon>
        <taxon>Fungi</taxon>
        <taxon>Dikarya</taxon>
        <taxon>Basidiomycota</taxon>
        <taxon>Agaricomycotina</taxon>
        <taxon>Tremellomycetes</taxon>
        <taxon>Trichosporonales</taxon>
        <taxon>Trichosporonaceae</taxon>
        <taxon>Vanrija</taxon>
    </lineage>
</organism>
<dbReference type="EMBL" id="QKWK01000009">
    <property type="protein sequence ID" value="TXT07313.1"/>
    <property type="molecule type" value="Genomic_DNA"/>
</dbReference>